<evidence type="ECO:0008006" key="4">
    <source>
        <dbReference type="Google" id="ProtNLM"/>
    </source>
</evidence>
<dbReference type="AlphaFoldDB" id="A0AAW8EW15"/>
<reference evidence="2 3" key="1">
    <citation type="submission" date="2023-07" db="EMBL/GenBank/DDBJ databases">
        <title>Comparative genomics of wheat-associated soil bacteria to identify genetic determinants of phenazine resistance.</title>
        <authorList>
            <person name="Mouncey N."/>
        </authorList>
    </citation>
    <scope>NUCLEOTIDE SEQUENCE [LARGE SCALE GENOMIC DNA]</scope>
    <source>
        <strain evidence="2 3">W4I9-1</strain>
    </source>
</reference>
<feature type="compositionally biased region" description="Polar residues" evidence="1">
    <location>
        <begin position="155"/>
        <end position="167"/>
    </location>
</feature>
<dbReference type="RefSeq" id="WP_307294660.1">
    <property type="nucleotide sequence ID" value="NZ_JAUSXV010000001.1"/>
</dbReference>
<feature type="region of interest" description="Disordered" evidence="1">
    <location>
        <begin position="155"/>
        <end position="174"/>
    </location>
</feature>
<proteinExistence type="predicted"/>
<evidence type="ECO:0000313" key="3">
    <source>
        <dbReference type="Proteomes" id="UP001244427"/>
    </source>
</evidence>
<name>A0AAW8EW15_9MICO</name>
<dbReference type="Pfam" id="PF18143">
    <property type="entry name" value="HAD_SAK_2"/>
    <property type="match status" value="1"/>
</dbReference>
<protein>
    <recommendedName>
        <fullName evidence="4">Polynucleotide kinase</fullName>
    </recommendedName>
</protein>
<dbReference type="Proteomes" id="UP001244427">
    <property type="component" value="Unassembled WGS sequence"/>
</dbReference>
<accession>A0AAW8EW15</accession>
<dbReference type="EMBL" id="JAUSXV010000001">
    <property type="protein sequence ID" value="MDQ0647049.1"/>
    <property type="molecule type" value="Genomic_DNA"/>
</dbReference>
<evidence type="ECO:0000313" key="2">
    <source>
        <dbReference type="EMBL" id="MDQ0647049.1"/>
    </source>
</evidence>
<organism evidence="2 3">
    <name type="scientific">Microbacterium natoriense</name>
    <dbReference type="NCBI Taxonomy" id="284570"/>
    <lineage>
        <taxon>Bacteria</taxon>
        <taxon>Bacillati</taxon>
        <taxon>Actinomycetota</taxon>
        <taxon>Actinomycetes</taxon>
        <taxon>Micrococcales</taxon>
        <taxon>Microbacteriaceae</taxon>
        <taxon>Microbacterium</taxon>
    </lineage>
</organism>
<gene>
    <name evidence="2" type="ORF">QFZ53_001245</name>
</gene>
<sequence>MRSAEVAGQALLVLDVDGTISRIRREEEYALHQDEPGWRAWMSVDDEVIDRLAGLVTHSNLRVAWLTTWPHDQVAWLIEGPLRGKLAGQYVPWRNWPKRGWRMQSMISYVRSAQPSVVVWADDRAQESAARSITDMTETPAFVVKPDKFVGLTLRTSARSRPSSQRCTDAEERA</sequence>
<comment type="caution">
    <text evidence="2">The sequence shown here is derived from an EMBL/GenBank/DDBJ whole genome shotgun (WGS) entry which is preliminary data.</text>
</comment>
<keyword evidence="3" id="KW-1185">Reference proteome</keyword>
<evidence type="ECO:0000256" key="1">
    <source>
        <dbReference type="SAM" id="MobiDB-lite"/>
    </source>
</evidence>